<evidence type="ECO:0000313" key="1">
    <source>
        <dbReference type="EMBL" id="SIT86989.1"/>
    </source>
</evidence>
<name>A0A1R3XBS4_9RHOB</name>
<evidence type="ECO:0000313" key="2">
    <source>
        <dbReference type="Proteomes" id="UP000192455"/>
    </source>
</evidence>
<keyword evidence="2" id="KW-1185">Reference proteome</keyword>
<gene>
    <name evidence="1" type="ORF">SAMN05421849_2488</name>
</gene>
<dbReference type="Proteomes" id="UP000192455">
    <property type="component" value="Unassembled WGS sequence"/>
</dbReference>
<dbReference type="EMBL" id="FTPS01000003">
    <property type="protein sequence ID" value="SIT86989.1"/>
    <property type="molecule type" value="Genomic_DNA"/>
</dbReference>
<accession>A0A1R3XBS4</accession>
<proteinExistence type="predicted"/>
<dbReference type="AlphaFoldDB" id="A0A1R3XBS4"/>
<protein>
    <submittedName>
        <fullName evidence="1">Uncharacterized protein</fullName>
    </submittedName>
</protein>
<sequence length="111" mass="12615">MFSGGHLHLHNGLTIGATLGGARGVPIYRRMTTLRLYKRLCDMRDRAIRRPAYRVVYSHVLTVAHMDGRLIADDHPSWERLQTAITAARDGDHDALDTIERELLRLLDSAR</sequence>
<reference evidence="1 2" key="1">
    <citation type="submission" date="2017-01" db="EMBL/GenBank/DDBJ databases">
        <authorList>
            <person name="Mah S.A."/>
            <person name="Swanson W.J."/>
            <person name="Moy G.W."/>
            <person name="Vacquier V.D."/>
        </authorList>
    </citation>
    <scope>NUCLEOTIDE SEQUENCE [LARGE SCALE GENOMIC DNA]</scope>
    <source>
        <strain evidence="1 2">DSM 21219</strain>
    </source>
</reference>
<organism evidence="1 2">
    <name type="scientific">Pontibaca methylaminivorans</name>
    <dbReference type="NCBI Taxonomy" id="515897"/>
    <lineage>
        <taxon>Bacteria</taxon>
        <taxon>Pseudomonadati</taxon>
        <taxon>Pseudomonadota</taxon>
        <taxon>Alphaproteobacteria</taxon>
        <taxon>Rhodobacterales</taxon>
        <taxon>Roseobacteraceae</taxon>
        <taxon>Pontibaca</taxon>
    </lineage>
</organism>